<evidence type="ECO:0000313" key="1">
    <source>
        <dbReference type="EMBL" id="OHA60333.1"/>
    </source>
</evidence>
<gene>
    <name evidence="1" type="ORF">A2569_02430</name>
</gene>
<reference evidence="1 2" key="1">
    <citation type="journal article" date="2016" name="Nat. Commun.">
        <title>Thousands of microbial genomes shed light on interconnected biogeochemical processes in an aquifer system.</title>
        <authorList>
            <person name="Anantharaman K."/>
            <person name="Brown C.T."/>
            <person name="Hug L.A."/>
            <person name="Sharon I."/>
            <person name="Castelle C.J."/>
            <person name="Probst A.J."/>
            <person name="Thomas B.C."/>
            <person name="Singh A."/>
            <person name="Wilkins M.J."/>
            <person name="Karaoz U."/>
            <person name="Brodie E.L."/>
            <person name="Williams K.H."/>
            <person name="Hubbard S.S."/>
            <person name="Banfield J.F."/>
        </authorList>
    </citation>
    <scope>NUCLEOTIDE SEQUENCE [LARGE SCALE GENOMIC DNA]</scope>
</reference>
<sequence length="187" mass="21992">MSIDRKIRDKIQQMAKEDQLVRRQQWRDVQLLNKRHLDRKNNEYKRVIAGLIKKLRILDAKHTREMKKITTRCDWPGRSLVGKRGAAAAWLLVQHADHDLVFQKKCLILMKSAAPDEVESKHIAYLTDRILVHEGKEQIYGTQFKSGPDNNYAPFPIKDPRRLNKLRKEIGLEPFLAYKKRMRALVS</sequence>
<organism evidence="1 2">
    <name type="scientific">Candidatus Vogelbacteria bacterium RIFOXYD1_FULL_51_18</name>
    <dbReference type="NCBI Taxonomy" id="1802440"/>
    <lineage>
        <taxon>Bacteria</taxon>
        <taxon>Candidatus Vogeliibacteriota</taxon>
    </lineage>
</organism>
<dbReference type="Pfam" id="PF20329">
    <property type="entry name" value="DUF6624"/>
    <property type="match status" value="1"/>
</dbReference>
<comment type="caution">
    <text evidence="1">The sequence shown here is derived from an EMBL/GenBank/DDBJ whole genome shotgun (WGS) entry which is preliminary data.</text>
</comment>
<name>A0A1G2QIV8_9BACT</name>
<dbReference type="Proteomes" id="UP000177090">
    <property type="component" value="Unassembled WGS sequence"/>
</dbReference>
<dbReference type="AlphaFoldDB" id="A0A1G2QIV8"/>
<accession>A0A1G2QIV8</accession>
<protein>
    <submittedName>
        <fullName evidence="1">Uncharacterized protein</fullName>
    </submittedName>
</protein>
<dbReference type="InterPro" id="IPR046732">
    <property type="entry name" value="DUF6624"/>
</dbReference>
<evidence type="ECO:0000313" key="2">
    <source>
        <dbReference type="Proteomes" id="UP000177090"/>
    </source>
</evidence>
<proteinExistence type="predicted"/>
<dbReference type="STRING" id="1802440.A2569_02430"/>
<dbReference type="EMBL" id="MHTL01000015">
    <property type="protein sequence ID" value="OHA60333.1"/>
    <property type="molecule type" value="Genomic_DNA"/>
</dbReference>